<dbReference type="PANTHER" id="PTHR11106:SF111">
    <property type="entry name" value="MACRO DOMAIN-CONTAINING PROTEIN"/>
    <property type="match status" value="1"/>
</dbReference>
<comment type="caution">
    <text evidence="2">The sequence shown here is derived from an EMBL/GenBank/DDBJ whole genome shotgun (WGS) entry which is preliminary data.</text>
</comment>
<evidence type="ECO:0000313" key="3">
    <source>
        <dbReference type="Proteomes" id="UP000075737"/>
    </source>
</evidence>
<dbReference type="EC" id="3.5.1.-" evidence="2"/>
<dbReference type="InterPro" id="IPR043472">
    <property type="entry name" value="Macro_dom-like"/>
</dbReference>
<dbReference type="EMBL" id="LOHZ01000020">
    <property type="protein sequence ID" value="KYO67839.1"/>
    <property type="molecule type" value="Genomic_DNA"/>
</dbReference>
<dbReference type="InterPro" id="IPR002589">
    <property type="entry name" value="Macro_dom"/>
</dbReference>
<reference evidence="2 3" key="1">
    <citation type="submission" date="2015-12" db="EMBL/GenBank/DDBJ databases">
        <title>Draft genome of Thermovenabulum gondwanense isolated from a red thermophilic microbial mat colonisisng an outflow channel of a bore well.</title>
        <authorList>
            <person name="Patel B.K."/>
        </authorList>
    </citation>
    <scope>NUCLEOTIDE SEQUENCE [LARGE SCALE GENOMIC DNA]</scope>
    <source>
        <strain evidence="2 3">R270</strain>
    </source>
</reference>
<dbReference type="Proteomes" id="UP000075737">
    <property type="component" value="Unassembled WGS sequence"/>
</dbReference>
<keyword evidence="3" id="KW-1185">Reference proteome</keyword>
<dbReference type="SUPFAM" id="SSF52949">
    <property type="entry name" value="Macro domain-like"/>
    <property type="match status" value="1"/>
</dbReference>
<dbReference type="SMART" id="SM00506">
    <property type="entry name" value="A1pp"/>
    <property type="match status" value="1"/>
</dbReference>
<name>A0A161PYZ5_9FIRM</name>
<protein>
    <submittedName>
        <fullName evidence="2">O-acetyl-ADP-ribose deacetylase</fullName>
        <ecNumber evidence="2">3.5.1.-</ecNumber>
    </submittedName>
</protein>
<dbReference type="Pfam" id="PF01661">
    <property type="entry name" value="Macro"/>
    <property type="match status" value="1"/>
</dbReference>
<dbReference type="GO" id="GO:0016787">
    <property type="term" value="F:hydrolase activity"/>
    <property type="evidence" value="ECO:0007669"/>
    <property type="project" value="UniProtKB-KW"/>
</dbReference>
<evidence type="ECO:0000313" key="2">
    <source>
        <dbReference type="EMBL" id="KYO67839.1"/>
    </source>
</evidence>
<evidence type="ECO:0000259" key="1">
    <source>
        <dbReference type="PROSITE" id="PS51154"/>
    </source>
</evidence>
<organism evidence="2 3">
    <name type="scientific">Thermovenabulum gondwanense</name>
    <dbReference type="NCBI Taxonomy" id="520767"/>
    <lineage>
        <taxon>Bacteria</taxon>
        <taxon>Bacillati</taxon>
        <taxon>Bacillota</taxon>
        <taxon>Clostridia</taxon>
        <taxon>Thermosediminibacterales</taxon>
        <taxon>Thermosediminibacteraceae</taxon>
        <taxon>Thermovenabulum</taxon>
    </lineage>
</organism>
<accession>A0A161PYZ5</accession>
<gene>
    <name evidence="2" type="primary">ymdB</name>
    <name evidence="2" type="ORF">ATZ99_04790</name>
</gene>
<dbReference type="PANTHER" id="PTHR11106">
    <property type="entry name" value="GANGLIOSIDE INDUCED DIFFERENTIATION ASSOCIATED PROTEIN 2-RELATED"/>
    <property type="match status" value="1"/>
</dbReference>
<dbReference type="STRING" id="520767.ATZ99_04790"/>
<dbReference type="Gene3D" id="3.40.220.10">
    <property type="entry name" value="Leucine Aminopeptidase, subunit E, domain 1"/>
    <property type="match status" value="1"/>
</dbReference>
<feature type="domain" description="Macro" evidence="1">
    <location>
        <begin position="1"/>
        <end position="159"/>
    </location>
</feature>
<proteinExistence type="predicted"/>
<dbReference type="OrthoDB" id="6194521at2"/>
<keyword evidence="2" id="KW-0378">Hydrolase</keyword>
<dbReference type="RefSeq" id="WP_068747650.1">
    <property type="nucleotide sequence ID" value="NZ_LOHZ01000020.1"/>
</dbReference>
<dbReference type="AlphaFoldDB" id="A0A161PYZ5"/>
<dbReference type="PROSITE" id="PS51154">
    <property type="entry name" value="MACRO"/>
    <property type="match status" value="1"/>
</dbReference>
<sequence>MKAVIGDITKVSADVIVNAANGMGPMGGGVAFAIKKAGGKVIEEEAIEVCKKLDPQPGDVYVTTAGALNAKYIFHAVTMKYPAEKSNIEIVRKCLNNLITKAREMKVKSMVIPALATGVGGVSKKEAAKVFKEILKNVEDIDITVMDINEDFIEYINEN</sequence>